<accession>A0A2S8FVT8</accession>
<protein>
    <submittedName>
        <fullName evidence="2">Uncharacterized protein</fullName>
    </submittedName>
</protein>
<evidence type="ECO:0000256" key="1">
    <source>
        <dbReference type="SAM" id="MobiDB-lite"/>
    </source>
</evidence>
<name>A0A2S8FVT8_9BACT</name>
<feature type="region of interest" description="Disordered" evidence="1">
    <location>
        <begin position="1"/>
        <end position="23"/>
    </location>
</feature>
<dbReference type="AlphaFoldDB" id="A0A2S8FVT8"/>
<sequence length="130" mass="14960">MAGGGLDRFLNQGGLDPTAPFSGNDFVDWSDRLRDVEEIVDDPELRAEAARIRDEAREIRREILDTSAPPQWDIIKQRIARPLTQLQNRVAEELLKRTKDDARVPIDKDPVPVQYENAVRRYYERLGSSE</sequence>
<dbReference type="RefSeq" id="WP_105329585.1">
    <property type="nucleotide sequence ID" value="NZ_PUHY01000006.1"/>
</dbReference>
<dbReference type="OrthoDB" id="221248at2"/>
<dbReference type="EMBL" id="PUHY01000006">
    <property type="protein sequence ID" value="PQO36295.1"/>
    <property type="molecule type" value="Genomic_DNA"/>
</dbReference>
<evidence type="ECO:0000313" key="2">
    <source>
        <dbReference type="EMBL" id="PQO36295.1"/>
    </source>
</evidence>
<evidence type="ECO:0000313" key="3">
    <source>
        <dbReference type="Proteomes" id="UP000238322"/>
    </source>
</evidence>
<gene>
    <name evidence="2" type="ORF">C5Y83_10310</name>
</gene>
<reference evidence="2 3" key="1">
    <citation type="submission" date="2018-02" db="EMBL/GenBank/DDBJ databases">
        <title>Comparative genomes isolates from brazilian mangrove.</title>
        <authorList>
            <person name="Araujo J.E."/>
            <person name="Taketani R.G."/>
            <person name="Silva M.C.P."/>
            <person name="Loureco M.V."/>
            <person name="Andreote F.D."/>
        </authorList>
    </citation>
    <scope>NUCLEOTIDE SEQUENCE [LARGE SCALE GENOMIC DNA]</scope>
    <source>
        <strain evidence="2 3">Hex-1 MGV</strain>
    </source>
</reference>
<proteinExistence type="predicted"/>
<comment type="caution">
    <text evidence="2">The sequence shown here is derived from an EMBL/GenBank/DDBJ whole genome shotgun (WGS) entry which is preliminary data.</text>
</comment>
<dbReference type="Proteomes" id="UP000238322">
    <property type="component" value="Unassembled WGS sequence"/>
</dbReference>
<organism evidence="2 3">
    <name type="scientific">Blastopirellula marina</name>
    <dbReference type="NCBI Taxonomy" id="124"/>
    <lineage>
        <taxon>Bacteria</taxon>
        <taxon>Pseudomonadati</taxon>
        <taxon>Planctomycetota</taxon>
        <taxon>Planctomycetia</taxon>
        <taxon>Pirellulales</taxon>
        <taxon>Pirellulaceae</taxon>
        <taxon>Blastopirellula</taxon>
    </lineage>
</organism>